<evidence type="ECO:0000256" key="1">
    <source>
        <dbReference type="SAM" id="Phobius"/>
    </source>
</evidence>
<evidence type="ECO:0000313" key="4">
    <source>
        <dbReference type="EMBL" id="PIN08038.1"/>
    </source>
</evidence>
<keyword evidence="5" id="KW-1185">Reference proteome</keyword>
<evidence type="ECO:0000256" key="2">
    <source>
        <dbReference type="SAM" id="SignalP"/>
    </source>
</evidence>
<dbReference type="PROSITE" id="PS51257">
    <property type="entry name" value="PROKAR_LIPOPROTEIN"/>
    <property type="match status" value="1"/>
</dbReference>
<dbReference type="EMBL" id="NKXS01003925">
    <property type="protein sequence ID" value="PIN08038.1"/>
    <property type="molecule type" value="Genomic_DNA"/>
</dbReference>
<name>A0A2G9GS14_9LAMI</name>
<feature type="chain" id="PRO_5013936929" description="DUF7953 domain-containing protein" evidence="2">
    <location>
        <begin position="24"/>
        <end position="227"/>
    </location>
</feature>
<organism evidence="4 5">
    <name type="scientific">Handroanthus impetiginosus</name>
    <dbReference type="NCBI Taxonomy" id="429701"/>
    <lineage>
        <taxon>Eukaryota</taxon>
        <taxon>Viridiplantae</taxon>
        <taxon>Streptophyta</taxon>
        <taxon>Embryophyta</taxon>
        <taxon>Tracheophyta</taxon>
        <taxon>Spermatophyta</taxon>
        <taxon>Magnoliopsida</taxon>
        <taxon>eudicotyledons</taxon>
        <taxon>Gunneridae</taxon>
        <taxon>Pentapetalae</taxon>
        <taxon>asterids</taxon>
        <taxon>lamiids</taxon>
        <taxon>Lamiales</taxon>
        <taxon>Bignoniaceae</taxon>
        <taxon>Crescentiina</taxon>
        <taxon>Tabebuia alliance</taxon>
        <taxon>Handroanthus</taxon>
    </lineage>
</organism>
<accession>A0A2G9GS14</accession>
<dbReference type="AlphaFoldDB" id="A0A2G9GS14"/>
<proteinExistence type="predicted"/>
<dbReference type="PANTHER" id="PTHR33780">
    <property type="entry name" value="EXPRESSED PROTEIN"/>
    <property type="match status" value="1"/>
</dbReference>
<feature type="signal peptide" evidence="2">
    <location>
        <begin position="1"/>
        <end position="23"/>
    </location>
</feature>
<keyword evidence="1" id="KW-0812">Transmembrane</keyword>
<dbReference type="STRING" id="429701.A0A2G9GS14"/>
<sequence length="227" mass="26186">MIRRRSVLMVVFVLSWTILLSCSSVLVSGAVVTLDSIQVFKTHEWIPSSKPTIFFQCKGENKTVLPDVKEKHVLYTFKGEESWQPLTEVRDIKCKRCGFYEKEAIKSDEVLDEWEFCASDFNRSDGKYVHFKEREFNATFLCLECVTLVQASDHSSNKKNNINWMQWGLIAAISASVTVLFIVGLVTAYKYWQKRKRQQQQARFLKLFEEGDDIEDELGIGPLSHGI</sequence>
<dbReference type="Pfam" id="PF25829">
    <property type="entry name" value="DUF7953"/>
    <property type="match status" value="1"/>
</dbReference>
<comment type="caution">
    <text evidence="4">The sequence shown here is derived from an EMBL/GenBank/DDBJ whole genome shotgun (WGS) entry which is preliminary data.</text>
</comment>
<dbReference type="InterPro" id="IPR057713">
    <property type="entry name" value="DUF7953"/>
</dbReference>
<keyword evidence="1" id="KW-0472">Membrane</keyword>
<evidence type="ECO:0000259" key="3">
    <source>
        <dbReference type="Pfam" id="PF25829"/>
    </source>
</evidence>
<feature type="transmembrane region" description="Helical" evidence="1">
    <location>
        <begin position="164"/>
        <end position="189"/>
    </location>
</feature>
<keyword evidence="1" id="KW-1133">Transmembrane helix</keyword>
<protein>
    <recommendedName>
        <fullName evidence="3">DUF7953 domain-containing protein</fullName>
    </recommendedName>
</protein>
<dbReference type="PANTHER" id="PTHR33780:SF3">
    <property type="entry name" value="EXPRESSED PROTEIN"/>
    <property type="match status" value="1"/>
</dbReference>
<keyword evidence="2" id="KW-0732">Signal</keyword>
<feature type="domain" description="DUF7953" evidence="3">
    <location>
        <begin position="30"/>
        <end position="142"/>
    </location>
</feature>
<reference evidence="5" key="1">
    <citation type="journal article" date="2018" name="Gigascience">
        <title>Genome assembly of the Pink Ipe (Handroanthus impetiginosus, Bignoniaceae), a highly valued, ecologically keystone Neotropical timber forest tree.</title>
        <authorList>
            <person name="Silva-Junior O.B."/>
            <person name="Grattapaglia D."/>
            <person name="Novaes E."/>
            <person name="Collevatti R.G."/>
        </authorList>
    </citation>
    <scope>NUCLEOTIDE SEQUENCE [LARGE SCALE GENOMIC DNA]</scope>
    <source>
        <strain evidence="5">cv. UFG-1</strain>
    </source>
</reference>
<gene>
    <name evidence="4" type="ORF">CDL12_19383</name>
</gene>
<dbReference type="Proteomes" id="UP000231279">
    <property type="component" value="Unassembled WGS sequence"/>
</dbReference>
<evidence type="ECO:0000313" key="5">
    <source>
        <dbReference type="Proteomes" id="UP000231279"/>
    </source>
</evidence>
<dbReference type="OrthoDB" id="2014701at2759"/>